<dbReference type="AlphaFoldDB" id="A0A835YEG7"/>
<evidence type="ECO:0000313" key="5">
    <source>
        <dbReference type="Proteomes" id="UP000612055"/>
    </source>
</evidence>
<gene>
    <name evidence="4" type="ORF">HYH03_001842</name>
</gene>
<feature type="domain" description="FAS1" evidence="3">
    <location>
        <begin position="1"/>
        <end position="78"/>
    </location>
</feature>
<dbReference type="InterPro" id="IPR050904">
    <property type="entry name" value="Adhesion/Biosynth-related"/>
</dbReference>
<feature type="signal peptide" evidence="2">
    <location>
        <begin position="1"/>
        <end position="17"/>
    </location>
</feature>
<feature type="domain" description="FAS1" evidence="3">
    <location>
        <begin position="151"/>
        <end position="294"/>
    </location>
</feature>
<dbReference type="EMBL" id="JAEHOE010000004">
    <property type="protein sequence ID" value="KAG2500264.1"/>
    <property type="molecule type" value="Genomic_DNA"/>
</dbReference>
<dbReference type="InterPro" id="IPR000782">
    <property type="entry name" value="FAS1_domain"/>
</dbReference>
<reference evidence="4" key="1">
    <citation type="journal article" date="2020" name="bioRxiv">
        <title>Comparative genomics of Chlamydomonas.</title>
        <authorList>
            <person name="Craig R.J."/>
            <person name="Hasan A.R."/>
            <person name="Ness R.W."/>
            <person name="Keightley P.D."/>
        </authorList>
    </citation>
    <scope>NUCLEOTIDE SEQUENCE</scope>
    <source>
        <strain evidence="4">CCAP 11/70</strain>
    </source>
</reference>
<evidence type="ECO:0000256" key="2">
    <source>
        <dbReference type="SAM" id="SignalP"/>
    </source>
</evidence>
<dbReference type="GO" id="GO:0005615">
    <property type="term" value="C:extracellular space"/>
    <property type="evidence" value="ECO:0007669"/>
    <property type="project" value="TreeGrafter"/>
</dbReference>
<evidence type="ECO:0000259" key="3">
    <source>
        <dbReference type="PROSITE" id="PS50213"/>
    </source>
</evidence>
<dbReference type="Pfam" id="PF02469">
    <property type="entry name" value="Fasciclin"/>
    <property type="match status" value="3"/>
</dbReference>
<dbReference type="PANTHER" id="PTHR10900">
    <property type="entry name" value="PERIOSTIN-RELATED"/>
    <property type="match status" value="1"/>
</dbReference>
<dbReference type="PANTHER" id="PTHR10900:SF77">
    <property type="entry name" value="FI19380P1"/>
    <property type="match status" value="1"/>
</dbReference>
<sequence>MELLTALLLHHIVPGLAVHTPKPGSAPQRLVTALPGTEVTLAREGSAVWVGSAADRARVVAADLSAGKGLVHVIDRVLPPFDILRPPPDPPLPRPRTLREALVALGLPSTVGAMEEAAGLGPLLDQRGLAGTTGTLFAPNEEAWERMQDQLAPAEALLTSSKEAVKLAAAVQAEMPRLLPRLEPTLTLFAPTNDAFAALRAAEADAGDTDDAMMLVLSFHVHLGVTPVPLSSLSEGQLLLVGVEYKLYGEPGHKQLVVTVNASGAFVSLDHVTARVVGSLTYGGSVVNLIDRVLLTDALAARLLRRPPPPPPVDGAKGVPGAPEQPSAAGEGAPPPAPWPPQPGTPPGLDGPEVVFANQQYGNLTQALAGLGDTGTMLALYNAVAESVVGGILRGVLSGSFTLFCPTDQAFAAFLARTQRTLAEVLAVDKDPVAVARVVLPHILLYRAVPPEELTPGRNLTTGMVGVLQTQLTVARSGDRIAILGPGTSVVHVLRTGITSGAAQVHVIDGVIELKA</sequence>
<feature type="compositionally biased region" description="Low complexity" evidence="1">
    <location>
        <begin position="314"/>
        <end position="332"/>
    </location>
</feature>
<feature type="compositionally biased region" description="Pro residues" evidence="1">
    <location>
        <begin position="333"/>
        <end position="346"/>
    </location>
</feature>
<organism evidence="4 5">
    <name type="scientific">Edaphochlamys debaryana</name>
    <dbReference type="NCBI Taxonomy" id="47281"/>
    <lineage>
        <taxon>Eukaryota</taxon>
        <taxon>Viridiplantae</taxon>
        <taxon>Chlorophyta</taxon>
        <taxon>core chlorophytes</taxon>
        <taxon>Chlorophyceae</taxon>
        <taxon>CS clade</taxon>
        <taxon>Chlamydomonadales</taxon>
        <taxon>Chlamydomonadales incertae sedis</taxon>
        <taxon>Edaphochlamys</taxon>
    </lineage>
</organism>
<dbReference type="SMART" id="SM00554">
    <property type="entry name" value="FAS1"/>
    <property type="match status" value="3"/>
</dbReference>
<protein>
    <recommendedName>
        <fullName evidence="3">FAS1 domain-containing protein</fullName>
    </recommendedName>
</protein>
<feature type="chain" id="PRO_5032540705" description="FAS1 domain-containing protein" evidence="2">
    <location>
        <begin position="18"/>
        <end position="516"/>
    </location>
</feature>
<proteinExistence type="predicted"/>
<dbReference type="SUPFAM" id="SSF82153">
    <property type="entry name" value="FAS1 domain"/>
    <property type="match status" value="3"/>
</dbReference>
<comment type="caution">
    <text evidence="4">The sequence shown here is derived from an EMBL/GenBank/DDBJ whole genome shotgun (WGS) entry which is preliminary data.</text>
</comment>
<evidence type="ECO:0000313" key="4">
    <source>
        <dbReference type="EMBL" id="KAG2500264.1"/>
    </source>
</evidence>
<keyword evidence="2" id="KW-0732">Signal</keyword>
<feature type="domain" description="FAS1" evidence="3">
    <location>
        <begin position="361"/>
        <end position="512"/>
    </location>
</feature>
<dbReference type="PROSITE" id="PS50213">
    <property type="entry name" value="FAS1"/>
    <property type="match status" value="3"/>
</dbReference>
<dbReference type="InterPro" id="IPR036378">
    <property type="entry name" value="FAS1_dom_sf"/>
</dbReference>
<name>A0A835YEG7_9CHLO</name>
<keyword evidence="5" id="KW-1185">Reference proteome</keyword>
<evidence type="ECO:0000256" key="1">
    <source>
        <dbReference type="SAM" id="MobiDB-lite"/>
    </source>
</evidence>
<accession>A0A835YEG7</accession>
<feature type="region of interest" description="Disordered" evidence="1">
    <location>
        <begin position="304"/>
        <end position="353"/>
    </location>
</feature>
<dbReference type="Gene3D" id="2.30.180.10">
    <property type="entry name" value="FAS1 domain"/>
    <property type="match status" value="3"/>
</dbReference>
<dbReference type="Proteomes" id="UP000612055">
    <property type="component" value="Unassembled WGS sequence"/>
</dbReference>